<protein>
    <submittedName>
        <fullName evidence="2">D-alanyl-D-alanine carboxypeptidase</fullName>
    </submittedName>
</protein>
<dbReference type="PANTHER" id="PTHR34385">
    <property type="entry name" value="D-ALANYL-D-ALANINE CARBOXYPEPTIDASE"/>
    <property type="match status" value="1"/>
</dbReference>
<evidence type="ECO:0000259" key="1">
    <source>
        <dbReference type="Pfam" id="PF02557"/>
    </source>
</evidence>
<feature type="domain" description="D-alanyl-D-alanine carboxypeptidase-like core" evidence="1">
    <location>
        <begin position="125"/>
        <end position="225"/>
    </location>
</feature>
<reference evidence="3" key="1">
    <citation type="submission" date="2016-10" db="EMBL/GenBank/DDBJ databases">
        <authorList>
            <person name="Varghese N."/>
        </authorList>
    </citation>
    <scope>NUCLEOTIDE SEQUENCE [LARGE SCALE GENOMIC DNA]</scope>
    <source>
        <strain evidence="3">DSM 24868</strain>
    </source>
</reference>
<keyword evidence="2" id="KW-0121">Carboxypeptidase</keyword>
<dbReference type="CDD" id="cd14814">
    <property type="entry name" value="Peptidase_M15"/>
    <property type="match status" value="1"/>
</dbReference>
<dbReference type="Proteomes" id="UP000183315">
    <property type="component" value="Unassembled WGS sequence"/>
</dbReference>
<keyword evidence="3" id="KW-1185">Reference proteome</keyword>
<keyword evidence="2" id="KW-0645">Protease</keyword>
<dbReference type="SUPFAM" id="SSF55166">
    <property type="entry name" value="Hedgehog/DD-peptidase"/>
    <property type="match status" value="1"/>
</dbReference>
<dbReference type="Gene3D" id="3.30.1380.10">
    <property type="match status" value="1"/>
</dbReference>
<dbReference type="Pfam" id="PF02557">
    <property type="entry name" value="VanY"/>
    <property type="match status" value="1"/>
</dbReference>
<evidence type="ECO:0000313" key="2">
    <source>
        <dbReference type="EMBL" id="SEJ55524.1"/>
    </source>
</evidence>
<dbReference type="InterPro" id="IPR003709">
    <property type="entry name" value="VanY-like_core_dom"/>
</dbReference>
<dbReference type="InterPro" id="IPR009045">
    <property type="entry name" value="Zn_M74/Hedgehog-like"/>
</dbReference>
<name>A0A1H6ZTK4_9MICO</name>
<evidence type="ECO:0000313" key="3">
    <source>
        <dbReference type="Proteomes" id="UP000183315"/>
    </source>
</evidence>
<dbReference type="AlphaFoldDB" id="A0A1H6ZTK4"/>
<organism evidence="2 3">
    <name type="scientific">Demequina mangrovi</name>
    <dbReference type="NCBI Taxonomy" id="1043493"/>
    <lineage>
        <taxon>Bacteria</taxon>
        <taxon>Bacillati</taxon>
        <taxon>Actinomycetota</taxon>
        <taxon>Actinomycetes</taxon>
        <taxon>Micrococcales</taxon>
        <taxon>Demequinaceae</taxon>
        <taxon>Demequina</taxon>
    </lineage>
</organism>
<dbReference type="PANTHER" id="PTHR34385:SF1">
    <property type="entry name" value="PEPTIDOGLYCAN L-ALANYL-D-GLUTAMATE ENDOPEPTIDASE CWLK"/>
    <property type="match status" value="1"/>
</dbReference>
<keyword evidence="2" id="KW-0378">Hydrolase</keyword>
<dbReference type="EMBL" id="FNZI01000005">
    <property type="protein sequence ID" value="SEJ55524.1"/>
    <property type="molecule type" value="Genomic_DNA"/>
</dbReference>
<gene>
    <name evidence="2" type="ORF">SAMN05421637_2173</name>
</gene>
<dbReference type="GO" id="GO:0004180">
    <property type="term" value="F:carboxypeptidase activity"/>
    <property type="evidence" value="ECO:0007669"/>
    <property type="project" value="UniProtKB-KW"/>
</dbReference>
<dbReference type="GO" id="GO:0006508">
    <property type="term" value="P:proteolysis"/>
    <property type="evidence" value="ECO:0007669"/>
    <property type="project" value="InterPro"/>
</dbReference>
<dbReference type="eggNOG" id="COG1876">
    <property type="taxonomic scope" value="Bacteria"/>
</dbReference>
<sequence>MEAISAITQRISEIQTRMGATAPIPAAIASLQASTTTSTATAATLAATSTLDGTSSLVSGLTGATGSTATTFADLLAASTTGLDPLASAAALLNSDGVPVALAGYGNGLIPEEALSPIAGSTERLWTPAAEQLDQLIADAAADGISIGVTDGYRDYDAQVAVAASKGLYLNGGLAAVPGTSQHGWGLAADLDLDADALAWMRAHAREYGFVEAVDREPWHWEFQPAA</sequence>
<dbReference type="InterPro" id="IPR052179">
    <property type="entry name" value="DD-CPase-like"/>
</dbReference>
<dbReference type="RefSeq" id="WP_042216890.1">
    <property type="nucleotide sequence ID" value="NZ_BBLU01000023.1"/>
</dbReference>
<accession>A0A1H6ZTK4</accession>
<proteinExistence type="predicted"/>
<dbReference type="STRING" id="1043493.SAMN05421637_2173"/>